<keyword evidence="1" id="KW-0325">Glycoprotein</keyword>
<dbReference type="InterPro" id="IPR007110">
    <property type="entry name" value="Ig-like_dom"/>
</dbReference>
<dbReference type="InterPro" id="IPR013783">
    <property type="entry name" value="Ig-like_fold"/>
</dbReference>
<proteinExistence type="predicted"/>
<accession>A0ABM4NI08</accession>
<dbReference type="InterPro" id="IPR037055">
    <property type="entry name" value="MHC_I-like_Ag-recog_sf"/>
</dbReference>
<dbReference type="Gene3D" id="3.30.500.10">
    <property type="entry name" value="MHC class I-like antigen recognition-like"/>
    <property type="match status" value="1"/>
</dbReference>
<evidence type="ECO:0000256" key="2">
    <source>
        <dbReference type="SAM" id="Phobius"/>
    </source>
</evidence>
<sequence>MGERTHFRRRKSEYRYCGVGLFRTEIKDPLFSEKERTSANEMLFLQLHLLVVLLPGGDNKDDFQEPVSFQIIQISSFYNGSWVQNLGSGWLDELQTHGWESSSGTIIFLWPWSKGNYSNEEWMELEKLFRMSSIGIPQMFHNLASQWQLEYPFEVQITAGCELHFGEISVGFMRGAYQGSDFMSFQNNSWLPSPDGGSRAQHACELYNGDKVGLEITDRFLSDTCPRLLLSLLDAGKADLQRQVKPEAWLSTGPSPGPGRLMMVCHVSGFYPKPIWVMWMQGDQEHLGTQQSDILPNADGTWYLRKSLDVEALEAAGLSCRVRHSSLGGQDIIVYQERHSFTGWIFLAVIVPLVLLMGLVFWLRKRWTHCEAPCTIVPLK</sequence>
<dbReference type="PANTHER" id="PTHR16675">
    <property type="entry name" value="MHC CLASS I-RELATED"/>
    <property type="match status" value="1"/>
</dbReference>
<dbReference type="InterPro" id="IPR003597">
    <property type="entry name" value="Ig_C1-set"/>
</dbReference>
<reference evidence="5" key="1">
    <citation type="submission" date="2025-08" db="UniProtKB">
        <authorList>
            <consortium name="RefSeq"/>
        </authorList>
    </citation>
    <scope>IDENTIFICATION</scope>
    <source>
        <tissue evidence="5">Blood</tissue>
    </source>
</reference>
<feature type="transmembrane region" description="Helical" evidence="2">
    <location>
        <begin position="341"/>
        <end position="363"/>
    </location>
</feature>
<keyword evidence="2" id="KW-0472">Membrane</keyword>
<evidence type="ECO:0000313" key="4">
    <source>
        <dbReference type="Proteomes" id="UP001652662"/>
    </source>
</evidence>
<dbReference type="Pfam" id="PF16497">
    <property type="entry name" value="MHC_I_3"/>
    <property type="match status" value="1"/>
</dbReference>
<gene>
    <name evidence="5" type="primary">LOC103541334</name>
</gene>
<dbReference type="InterPro" id="IPR011162">
    <property type="entry name" value="MHC_I/II-like_Ag-recog"/>
</dbReference>
<evidence type="ECO:0000313" key="5">
    <source>
        <dbReference type="RefSeq" id="XP_070464585.1"/>
    </source>
</evidence>
<dbReference type="SMART" id="SM00407">
    <property type="entry name" value="IGc1"/>
    <property type="match status" value="1"/>
</dbReference>
<organism evidence="4 5">
    <name type="scientific">Equus przewalskii</name>
    <name type="common">Przewalski's horse</name>
    <name type="synonym">Equus caballus przewalskii</name>
    <dbReference type="NCBI Taxonomy" id="9798"/>
    <lineage>
        <taxon>Eukaryota</taxon>
        <taxon>Metazoa</taxon>
        <taxon>Chordata</taxon>
        <taxon>Craniata</taxon>
        <taxon>Vertebrata</taxon>
        <taxon>Euteleostomi</taxon>
        <taxon>Mammalia</taxon>
        <taxon>Eutheria</taxon>
        <taxon>Laurasiatheria</taxon>
        <taxon>Perissodactyla</taxon>
        <taxon>Equidae</taxon>
        <taxon>Equus</taxon>
    </lineage>
</organism>
<dbReference type="Proteomes" id="UP001652662">
    <property type="component" value="Unplaced"/>
</dbReference>
<keyword evidence="4" id="KW-1185">Reference proteome</keyword>
<dbReference type="CDD" id="cd21029">
    <property type="entry name" value="IgC1_CD1"/>
    <property type="match status" value="1"/>
</dbReference>
<dbReference type="InterPro" id="IPR036179">
    <property type="entry name" value="Ig-like_dom_sf"/>
</dbReference>
<keyword evidence="2" id="KW-1133">Transmembrane helix</keyword>
<dbReference type="GeneID" id="103541334"/>
<evidence type="ECO:0000256" key="1">
    <source>
        <dbReference type="ARBA" id="ARBA00023180"/>
    </source>
</evidence>
<dbReference type="PANTHER" id="PTHR16675:SF160">
    <property type="entry name" value="T-CELL SURFACE GLYCOPROTEIN CD1A"/>
    <property type="match status" value="1"/>
</dbReference>
<evidence type="ECO:0000259" key="3">
    <source>
        <dbReference type="PROSITE" id="PS50835"/>
    </source>
</evidence>
<dbReference type="Gene3D" id="2.60.40.10">
    <property type="entry name" value="Immunoglobulins"/>
    <property type="match status" value="1"/>
</dbReference>
<dbReference type="InterPro" id="IPR050208">
    <property type="entry name" value="MHC_class-I_related"/>
</dbReference>
<feature type="domain" description="Ig-like" evidence="3">
    <location>
        <begin position="226"/>
        <end position="326"/>
    </location>
</feature>
<dbReference type="SUPFAM" id="SSF54452">
    <property type="entry name" value="MHC antigen-recognition domain"/>
    <property type="match status" value="1"/>
</dbReference>
<dbReference type="PROSITE" id="PS50835">
    <property type="entry name" value="IG_LIKE"/>
    <property type="match status" value="1"/>
</dbReference>
<protein>
    <submittedName>
        <fullName evidence="5">T-cell surface glycoprotein CD1a-like</fullName>
    </submittedName>
</protein>
<keyword evidence="2" id="KW-0812">Transmembrane</keyword>
<dbReference type="Pfam" id="PF07654">
    <property type="entry name" value="C1-set"/>
    <property type="match status" value="1"/>
</dbReference>
<dbReference type="RefSeq" id="XP_070464585.1">
    <property type="nucleotide sequence ID" value="XM_070608484.1"/>
</dbReference>
<name>A0ABM4NI08_EQUPR</name>
<dbReference type="InterPro" id="IPR011161">
    <property type="entry name" value="MHC_I-like_Ag-recog"/>
</dbReference>
<dbReference type="SUPFAM" id="SSF48726">
    <property type="entry name" value="Immunoglobulin"/>
    <property type="match status" value="1"/>
</dbReference>